<dbReference type="Proteomes" id="UP000006346">
    <property type="component" value="Chromosome"/>
</dbReference>
<dbReference type="PATRIC" id="fig|768706.3.peg.2837"/>
<evidence type="ECO:0000313" key="3">
    <source>
        <dbReference type="Proteomes" id="UP000006346"/>
    </source>
</evidence>
<evidence type="ECO:0000313" key="2">
    <source>
        <dbReference type="EMBL" id="AET68363.1"/>
    </source>
</evidence>
<proteinExistence type="predicted"/>
<feature type="compositionally biased region" description="Basic residues" evidence="1">
    <location>
        <begin position="30"/>
        <end position="39"/>
    </location>
</feature>
<accession>G7WDN8</accession>
<dbReference type="RefSeq" id="WP_014185171.1">
    <property type="nucleotide sequence ID" value="NC_016584.1"/>
</dbReference>
<sequence length="39" mass="4508">MDNLDKILDSQEKTKRNNQHQGHGNPGKRLPNKQHSTNK</sequence>
<reference evidence="3" key="1">
    <citation type="submission" date="2011-11" db="EMBL/GenBank/DDBJ databases">
        <title>Complete sequence of Desulfosporosinus orientis DSM 765.</title>
        <authorList>
            <person name="Lucas S."/>
            <person name="Han J."/>
            <person name="Lapidus A."/>
            <person name="Cheng J.-F."/>
            <person name="Goodwin L."/>
            <person name="Pitluck S."/>
            <person name="Peters L."/>
            <person name="Ovchinnikova G."/>
            <person name="Teshima H."/>
            <person name="Detter J.C."/>
            <person name="Han C."/>
            <person name="Tapia R."/>
            <person name="Land M."/>
            <person name="Hauser L."/>
            <person name="Kyrpides N."/>
            <person name="Ivanova N."/>
            <person name="Pagani I."/>
            <person name="Pester M."/>
            <person name="Spring S."/>
            <person name="Ollivier B."/>
            <person name="Rattei T."/>
            <person name="Klenk H.-P."/>
            <person name="Wagner M."/>
            <person name="Loy A."/>
            <person name="Woyke T."/>
        </authorList>
    </citation>
    <scope>NUCLEOTIDE SEQUENCE [LARGE SCALE GENOMIC DNA]</scope>
    <source>
        <strain evidence="3">ATCC 19365 / DSM 765 / NCIMB 8382 / VKM B-1628</strain>
    </source>
</reference>
<dbReference type="KEGG" id="dor:Desor_2829"/>
<dbReference type="EMBL" id="CP003108">
    <property type="protein sequence ID" value="AET68363.1"/>
    <property type="molecule type" value="Genomic_DNA"/>
</dbReference>
<reference evidence="2 3" key="2">
    <citation type="journal article" date="2012" name="J. Bacteriol.">
        <title>Complete genome sequences of Desulfosporosinus orientis DSM765T, Desulfosporosinus youngiae DSM17734T, Desulfosporosinus meridiei DSM13257T, and Desulfosporosinus acidiphilus DSM22704T.</title>
        <authorList>
            <person name="Pester M."/>
            <person name="Brambilla E."/>
            <person name="Alazard D."/>
            <person name="Rattei T."/>
            <person name="Weinmaier T."/>
            <person name="Han J."/>
            <person name="Lucas S."/>
            <person name="Lapidus A."/>
            <person name="Cheng J.F."/>
            <person name="Goodwin L."/>
            <person name="Pitluck S."/>
            <person name="Peters L."/>
            <person name="Ovchinnikova G."/>
            <person name="Teshima H."/>
            <person name="Detter J.C."/>
            <person name="Han C.S."/>
            <person name="Tapia R."/>
            <person name="Land M.L."/>
            <person name="Hauser L."/>
            <person name="Kyrpides N.C."/>
            <person name="Ivanova N.N."/>
            <person name="Pagani I."/>
            <person name="Huntmann M."/>
            <person name="Wei C.L."/>
            <person name="Davenport K.W."/>
            <person name="Daligault H."/>
            <person name="Chain P.S."/>
            <person name="Chen A."/>
            <person name="Mavromatis K."/>
            <person name="Markowitz V."/>
            <person name="Szeto E."/>
            <person name="Mikhailova N."/>
            <person name="Pati A."/>
            <person name="Wagner M."/>
            <person name="Woyke T."/>
            <person name="Ollivier B."/>
            <person name="Klenk H.P."/>
            <person name="Spring S."/>
            <person name="Loy A."/>
        </authorList>
    </citation>
    <scope>NUCLEOTIDE SEQUENCE [LARGE SCALE GENOMIC DNA]</scope>
    <source>
        <strain evidence="3">ATCC 19365 / DSM 765 / NCIMB 8382 / VKM B-1628</strain>
    </source>
</reference>
<feature type="compositionally biased region" description="Basic and acidic residues" evidence="1">
    <location>
        <begin position="1"/>
        <end position="15"/>
    </location>
</feature>
<dbReference type="OrthoDB" id="2631586at2"/>
<dbReference type="Pfam" id="PF13215">
    <property type="entry name" value="DUF4023"/>
    <property type="match status" value="1"/>
</dbReference>
<dbReference type="InterPro" id="IPR025097">
    <property type="entry name" value="DUF4023"/>
</dbReference>
<evidence type="ECO:0008006" key="4">
    <source>
        <dbReference type="Google" id="ProtNLM"/>
    </source>
</evidence>
<feature type="region of interest" description="Disordered" evidence="1">
    <location>
        <begin position="1"/>
        <end position="39"/>
    </location>
</feature>
<gene>
    <name evidence="2" type="ordered locus">Desor_2829</name>
</gene>
<evidence type="ECO:0000256" key="1">
    <source>
        <dbReference type="SAM" id="MobiDB-lite"/>
    </source>
</evidence>
<protein>
    <recommendedName>
        <fullName evidence="4">DUF4023 domain-containing protein</fullName>
    </recommendedName>
</protein>
<organism evidence="2 3">
    <name type="scientific">Desulfosporosinus orientis (strain ATCC 19365 / DSM 765 / NCIMB 8382 / VKM B-1628 / Singapore I)</name>
    <name type="common">Desulfotomaculum orientis</name>
    <dbReference type="NCBI Taxonomy" id="768706"/>
    <lineage>
        <taxon>Bacteria</taxon>
        <taxon>Bacillati</taxon>
        <taxon>Bacillota</taxon>
        <taxon>Clostridia</taxon>
        <taxon>Eubacteriales</taxon>
        <taxon>Desulfitobacteriaceae</taxon>
        <taxon>Desulfosporosinus</taxon>
    </lineage>
</organism>
<dbReference type="HOGENOM" id="CLU_209786_2_0_9"/>
<name>G7WDN8_DESOD</name>
<keyword evidence="3" id="KW-1185">Reference proteome</keyword>
<dbReference type="AlphaFoldDB" id="G7WDN8"/>